<proteinExistence type="predicted"/>
<sequence length="530" mass="58027">MMLHCHLVPVPLPTISDRLRLGSSSDVRFSHFCGKPVVGIRRGRRRGRAVIRAAKTDHYKTLRVGKDASLQEIKSSYRKLARQYHPDMNKGPGAEEKFKEISAAYEVLSDEEKRSLYDQFGEAGLQGEYDGSRGGPPGVDPFEVFSSFFSGSDDFFGDMGEQGGFNFNLRGAGKQTLDVRHDLFISFEESIFGGQKEIEVSSMDACGQCSGTGAKSSSCIKMCSTCGGRGGVVNTQKTPFGMMSQVSTCSKCSGSGKIITESCQKCGGSGKVKSKRAIKVVIPRGVNDGLKMRVQGEGNFDKTSGLTGDLWIILHVNARQGIWREGINLYSKIDIDFTDAILGTVVKVDTVEGLKELNIPAGIQPGDTLKLRTMGVPDVSNPSIRGDHRFIVNVLIPKDTSDAERKLVEELALLRDIRKSHNTTAGNYGGPNDSLIKEADEERVKSTSNGSKVGSFWRGVKGFLRRGQPREKFASISGELRASFWFAKPDPSSAILLSIVCVVTSYFTIFDKSRRRGWMAPIGQDISWKK</sequence>
<gene>
    <name evidence="1" type="ORF">MLD38_024032</name>
</gene>
<evidence type="ECO:0000313" key="1">
    <source>
        <dbReference type="EMBL" id="KAI4339048.1"/>
    </source>
</evidence>
<protein>
    <submittedName>
        <fullName evidence="1">Uncharacterized protein</fullName>
    </submittedName>
</protein>
<name>A0ACB9NSC8_9MYRT</name>
<comment type="caution">
    <text evidence="1">The sequence shown here is derived from an EMBL/GenBank/DDBJ whole genome shotgun (WGS) entry which is preliminary data.</text>
</comment>
<dbReference type="EMBL" id="CM042886">
    <property type="protein sequence ID" value="KAI4339048.1"/>
    <property type="molecule type" value="Genomic_DNA"/>
</dbReference>
<dbReference type="Proteomes" id="UP001057402">
    <property type="component" value="Chromosome 7"/>
</dbReference>
<reference evidence="2" key="1">
    <citation type="journal article" date="2023" name="Front. Plant Sci.">
        <title>Chromosomal-level genome assembly of Melastoma candidum provides insights into trichome evolution.</title>
        <authorList>
            <person name="Zhong Y."/>
            <person name="Wu W."/>
            <person name="Sun C."/>
            <person name="Zou P."/>
            <person name="Liu Y."/>
            <person name="Dai S."/>
            <person name="Zhou R."/>
        </authorList>
    </citation>
    <scope>NUCLEOTIDE SEQUENCE [LARGE SCALE GENOMIC DNA]</scope>
</reference>
<accession>A0ACB9NSC8</accession>
<keyword evidence="2" id="KW-1185">Reference proteome</keyword>
<organism evidence="1 2">
    <name type="scientific">Melastoma candidum</name>
    <dbReference type="NCBI Taxonomy" id="119954"/>
    <lineage>
        <taxon>Eukaryota</taxon>
        <taxon>Viridiplantae</taxon>
        <taxon>Streptophyta</taxon>
        <taxon>Embryophyta</taxon>
        <taxon>Tracheophyta</taxon>
        <taxon>Spermatophyta</taxon>
        <taxon>Magnoliopsida</taxon>
        <taxon>eudicotyledons</taxon>
        <taxon>Gunneridae</taxon>
        <taxon>Pentapetalae</taxon>
        <taxon>rosids</taxon>
        <taxon>malvids</taxon>
        <taxon>Myrtales</taxon>
        <taxon>Melastomataceae</taxon>
        <taxon>Melastomatoideae</taxon>
        <taxon>Melastomateae</taxon>
        <taxon>Melastoma</taxon>
    </lineage>
</organism>
<evidence type="ECO:0000313" key="2">
    <source>
        <dbReference type="Proteomes" id="UP001057402"/>
    </source>
</evidence>